<sequence>MRRGRMRKPQTSQQCFFKYAPTANIDEVETDVVEIEAKLDKLVKLCSGMIEAGRAYISANKLFVNGIRDLSHHCKKEEMISECLEKCGESLQEIVNYHMIIKVCLLYLFNVNACLDSIMPKPSSSNKVKNADDQATGASAKPSSPDTCGKIPDTAYAMCREVCKEMSDSILQGVNARFDAFELTFQKLVTSQAELQARVANQELACNDFEARIRELETRYSELLKQNGQLRTKVLDLEARSRRHNIKIVGIQEGEEEGKPTEFVSRLIPQLLGEEYFPHPVKVDRAHRSLQPKPAVGEKPRTILARIHHFQEKELILRRGRMQPLEYKGKRVLIFPDYTTR</sequence>
<dbReference type="EMBL" id="JAYMGO010000011">
    <property type="protein sequence ID" value="KAL1266063.1"/>
    <property type="molecule type" value="Genomic_DNA"/>
</dbReference>
<dbReference type="InterPro" id="IPR004148">
    <property type="entry name" value="BAR_dom"/>
</dbReference>
<evidence type="ECO:0000313" key="4">
    <source>
        <dbReference type="EMBL" id="KAL1266063.1"/>
    </source>
</evidence>
<dbReference type="Proteomes" id="UP001558613">
    <property type="component" value="Unassembled WGS sequence"/>
</dbReference>
<evidence type="ECO:0000256" key="2">
    <source>
        <dbReference type="SAM" id="MobiDB-lite"/>
    </source>
</evidence>
<proteinExistence type="predicted"/>
<feature type="coiled-coil region" evidence="1">
    <location>
        <begin position="192"/>
        <end position="240"/>
    </location>
</feature>
<dbReference type="SUPFAM" id="SSF103657">
    <property type="entry name" value="BAR/IMD domain-like"/>
    <property type="match status" value="1"/>
</dbReference>
<keyword evidence="5" id="KW-1185">Reference proteome</keyword>
<dbReference type="InterPro" id="IPR004244">
    <property type="entry name" value="Transposase_22"/>
</dbReference>
<comment type="caution">
    <text evidence="4">The sequence shown here is derived from an EMBL/GenBank/DDBJ whole genome shotgun (WGS) entry which is preliminary data.</text>
</comment>
<evidence type="ECO:0000256" key="1">
    <source>
        <dbReference type="SAM" id="Coils"/>
    </source>
</evidence>
<evidence type="ECO:0000259" key="3">
    <source>
        <dbReference type="Pfam" id="PF16746"/>
    </source>
</evidence>
<name>A0ABR3MN63_9TELE</name>
<dbReference type="InterPro" id="IPR027267">
    <property type="entry name" value="AH/BAR_dom_sf"/>
</dbReference>
<gene>
    <name evidence="4" type="ORF">QQF64_004090</name>
</gene>
<keyword evidence="1" id="KW-0175">Coiled coil</keyword>
<reference evidence="4 5" key="1">
    <citation type="submission" date="2023-09" db="EMBL/GenBank/DDBJ databases">
        <authorList>
            <person name="Wang M."/>
        </authorList>
    </citation>
    <scope>NUCLEOTIDE SEQUENCE [LARGE SCALE GENOMIC DNA]</scope>
    <source>
        <strain evidence="4">GT-2023</strain>
        <tissue evidence="4">Liver</tissue>
    </source>
</reference>
<organism evidence="4 5">
    <name type="scientific">Cirrhinus molitorella</name>
    <name type="common">mud carp</name>
    <dbReference type="NCBI Taxonomy" id="172907"/>
    <lineage>
        <taxon>Eukaryota</taxon>
        <taxon>Metazoa</taxon>
        <taxon>Chordata</taxon>
        <taxon>Craniata</taxon>
        <taxon>Vertebrata</taxon>
        <taxon>Euteleostomi</taxon>
        <taxon>Actinopterygii</taxon>
        <taxon>Neopterygii</taxon>
        <taxon>Teleostei</taxon>
        <taxon>Ostariophysi</taxon>
        <taxon>Cypriniformes</taxon>
        <taxon>Cyprinidae</taxon>
        <taxon>Labeoninae</taxon>
        <taxon>Labeonini</taxon>
        <taxon>Cirrhinus</taxon>
    </lineage>
</organism>
<dbReference type="PANTHER" id="PTHR11505">
    <property type="entry name" value="L1 TRANSPOSABLE ELEMENT-RELATED"/>
    <property type="match status" value="1"/>
</dbReference>
<dbReference type="Pfam" id="PF16746">
    <property type="entry name" value="BAR_3"/>
    <property type="match status" value="1"/>
</dbReference>
<dbReference type="Gene3D" id="3.30.70.1820">
    <property type="entry name" value="L1 transposable element, RRM domain"/>
    <property type="match status" value="1"/>
</dbReference>
<evidence type="ECO:0000313" key="5">
    <source>
        <dbReference type="Proteomes" id="UP001558613"/>
    </source>
</evidence>
<feature type="region of interest" description="Disordered" evidence="2">
    <location>
        <begin position="122"/>
        <end position="146"/>
    </location>
</feature>
<accession>A0ABR3MN63</accession>
<feature type="domain" description="BAR" evidence="3">
    <location>
        <begin position="24"/>
        <end position="100"/>
    </location>
</feature>
<protein>
    <recommendedName>
        <fullName evidence="3">BAR domain-containing protein</fullName>
    </recommendedName>
</protein>
<dbReference type="Gene3D" id="1.20.1270.60">
    <property type="entry name" value="Arfaptin homology (AH) domain/BAR domain"/>
    <property type="match status" value="1"/>
</dbReference>